<dbReference type="EMBL" id="AWQU01000027">
    <property type="protein sequence ID" value="KFB07998.1"/>
    <property type="molecule type" value="Genomic_DNA"/>
</dbReference>
<keyword evidence="1" id="KW-0472">Membrane</keyword>
<comment type="caution">
    <text evidence="2">The sequence shown here is derived from an EMBL/GenBank/DDBJ whole genome shotgun (WGS) entry which is preliminary data.</text>
</comment>
<feature type="transmembrane region" description="Helical" evidence="1">
    <location>
        <begin position="158"/>
        <end position="183"/>
    </location>
</feature>
<reference evidence="2 3" key="1">
    <citation type="journal article" date="2014" name="PLoS ONE">
        <title>Reduction of Hydrogen Peroxide Accumulation and Toxicity by a Catalase from Mycoplasma iowae.</title>
        <authorList>
            <person name="Pritchard R.E."/>
            <person name="Prassinos A.J."/>
            <person name="Osborne J.D."/>
            <person name="Raviv Z."/>
            <person name="Balish M.F."/>
        </authorList>
    </citation>
    <scope>NUCLEOTIDE SEQUENCE [LARGE SCALE GENOMIC DNA]</scope>
    <source>
        <strain evidence="2 3">DK-CPA</strain>
    </source>
</reference>
<accession>A0A084U4W2</accession>
<evidence type="ECO:0000313" key="2">
    <source>
        <dbReference type="EMBL" id="KFB07998.1"/>
    </source>
</evidence>
<evidence type="ECO:0000256" key="1">
    <source>
        <dbReference type="SAM" id="Phobius"/>
    </source>
</evidence>
<feature type="transmembrane region" description="Helical" evidence="1">
    <location>
        <begin position="53"/>
        <end position="73"/>
    </location>
</feature>
<sequence length="214" mass="25058">MSQEVKNVDRPSLHWDKKYLNKVEAISSKNIEFNSNPNKKIYSKFNGFFQLKFSYFLPIFGYFYSLVGIFCCYGRIKSSSIFNLDLYKYFKRKIIIIWFIYFLFGPILFLVISFFSPLFAGTITLTQLLNAWAGIFTMADGIKNFGTTIIVPYFNSNIWWIALLVQCGASMINVSVIFSSWIINVVNDNVLKIYLAEDNFKMKISRFVREKKRV</sequence>
<dbReference type="Proteomes" id="UP000028523">
    <property type="component" value="Unassembled WGS sequence"/>
</dbReference>
<keyword evidence="1" id="KW-1133">Transmembrane helix</keyword>
<evidence type="ECO:0000313" key="3">
    <source>
        <dbReference type="Proteomes" id="UP000028523"/>
    </source>
</evidence>
<dbReference type="AlphaFoldDB" id="A0A084U4W2"/>
<keyword evidence="3" id="KW-1185">Reference proteome</keyword>
<name>A0A084U4W2_MALIO</name>
<protein>
    <submittedName>
        <fullName evidence="2">Uncharacterized protein</fullName>
    </submittedName>
</protein>
<proteinExistence type="predicted"/>
<feature type="transmembrane region" description="Helical" evidence="1">
    <location>
        <begin position="94"/>
        <end position="112"/>
    </location>
</feature>
<dbReference type="RefSeq" id="WP_036451193.1">
    <property type="nucleotide sequence ID" value="NZ_AWQU01000027.1"/>
</dbReference>
<organism evidence="2 3">
    <name type="scientific">Malacoplasma iowae DK-CPA</name>
    <dbReference type="NCBI Taxonomy" id="1394179"/>
    <lineage>
        <taxon>Bacteria</taxon>
        <taxon>Bacillati</taxon>
        <taxon>Mycoplasmatota</taxon>
        <taxon>Mycoplasmoidales</taxon>
        <taxon>Mycoplasmoidaceae</taxon>
        <taxon>Malacoplasma</taxon>
    </lineage>
</organism>
<gene>
    <name evidence="2" type="ORF">P271_864</name>
</gene>
<keyword evidence="1" id="KW-0812">Transmembrane</keyword>